<keyword evidence="2" id="KW-1185">Reference proteome</keyword>
<dbReference type="PANTHER" id="PTHR38223:SF4">
    <property type="match status" value="1"/>
</dbReference>
<evidence type="ECO:0000313" key="2">
    <source>
        <dbReference type="Proteomes" id="UP001190926"/>
    </source>
</evidence>
<sequence>MAGMQYYFFPTDFYYPKPAAASTDDATPAGRLPLDGGDNLKSDDVVVAHKYLGTHKIVKAPPLTIRYLPAAHQLKGIFRATN</sequence>
<dbReference type="EMBL" id="SDAM02000068">
    <property type="protein sequence ID" value="KAH6832615.1"/>
    <property type="molecule type" value="Genomic_DNA"/>
</dbReference>
<protein>
    <submittedName>
        <fullName evidence="1">Uncharacterized protein</fullName>
    </submittedName>
</protein>
<comment type="caution">
    <text evidence="1">The sequence shown here is derived from an EMBL/GenBank/DDBJ whole genome shotgun (WGS) entry which is preliminary data.</text>
</comment>
<accession>A0AAD4PB45</accession>
<dbReference type="Proteomes" id="UP001190926">
    <property type="component" value="Unassembled WGS sequence"/>
</dbReference>
<gene>
    <name evidence="1" type="ORF">C2S53_020487</name>
</gene>
<organism evidence="1 2">
    <name type="scientific">Perilla frutescens var. hirtella</name>
    <name type="common">Perilla citriodora</name>
    <name type="synonym">Perilla setoyensis</name>
    <dbReference type="NCBI Taxonomy" id="608512"/>
    <lineage>
        <taxon>Eukaryota</taxon>
        <taxon>Viridiplantae</taxon>
        <taxon>Streptophyta</taxon>
        <taxon>Embryophyta</taxon>
        <taxon>Tracheophyta</taxon>
        <taxon>Spermatophyta</taxon>
        <taxon>Magnoliopsida</taxon>
        <taxon>eudicotyledons</taxon>
        <taxon>Gunneridae</taxon>
        <taxon>Pentapetalae</taxon>
        <taxon>asterids</taxon>
        <taxon>lamiids</taxon>
        <taxon>Lamiales</taxon>
        <taxon>Lamiaceae</taxon>
        <taxon>Nepetoideae</taxon>
        <taxon>Elsholtzieae</taxon>
        <taxon>Perilla</taxon>
    </lineage>
</organism>
<dbReference type="PANTHER" id="PTHR38223">
    <property type="match status" value="1"/>
</dbReference>
<dbReference type="AlphaFoldDB" id="A0AAD4PB45"/>
<reference evidence="1 2" key="1">
    <citation type="journal article" date="2021" name="Nat. Commun.">
        <title>Incipient diploidization of the medicinal plant Perilla within 10,000 years.</title>
        <authorList>
            <person name="Zhang Y."/>
            <person name="Shen Q."/>
            <person name="Leng L."/>
            <person name="Zhang D."/>
            <person name="Chen S."/>
            <person name="Shi Y."/>
            <person name="Ning Z."/>
            <person name="Chen S."/>
        </authorList>
    </citation>
    <scope>NUCLEOTIDE SEQUENCE [LARGE SCALE GENOMIC DNA]</scope>
    <source>
        <strain evidence="2">cv. PC099</strain>
    </source>
</reference>
<proteinExistence type="predicted"/>
<name>A0AAD4PB45_PERFH</name>
<evidence type="ECO:0000313" key="1">
    <source>
        <dbReference type="EMBL" id="KAH6832615.1"/>
    </source>
</evidence>